<evidence type="ECO:0000259" key="6">
    <source>
        <dbReference type="Pfam" id="PF00082"/>
    </source>
</evidence>
<protein>
    <submittedName>
        <fullName evidence="7">Peptidase S8/S53 domain-containing protein</fullName>
    </submittedName>
</protein>
<dbReference type="PANTHER" id="PTHR43806:SF66">
    <property type="entry name" value="SERIN ENDOPEPTIDASE"/>
    <property type="match status" value="1"/>
</dbReference>
<gene>
    <name evidence="7" type="ORF">BDK51DRAFT_10535</name>
</gene>
<evidence type="ECO:0000313" key="7">
    <source>
        <dbReference type="EMBL" id="RKO94768.1"/>
    </source>
</evidence>
<dbReference type="PANTHER" id="PTHR43806">
    <property type="entry name" value="PEPTIDASE S8"/>
    <property type="match status" value="1"/>
</dbReference>
<accession>A0A4P9WS52</accession>
<dbReference type="OrthoDB" id="2162597at2759"/>
<dbReference type="Gene3D" id="3.40.50.200">
    <property type="entry name" value="Peptidase S8/S53 domain"/>
    <property type="match status" value="1"/>
</dbReference>
<evidence type="ECO:0000256" key="4">
    <source>
        <dbReference type="ARBA" id="ARBA00022825"/>
    </source>
</evidence>
<keyword evidence="4" id="KW-0720">Serine protease</keyword>
<dbReference type="InterPro" id="IPR023827">
    <property type="entry name" value="Peptidase_S8_Asp-AS"/>
</dbReference>
<dbReference type="Pfam" id="PF00082">
    <property type="entry name" value="Peptidase_S8"/>
    <property type="match status" value="1"/>
</dbReference>
<evidence type="ECO:0000313" key="8">
    <source>
        <dbReference type="Proteomes" id="UP000269721"/>
    </source>
</evidence>
<dbReference type="InterPro" id="IPR000209">
    <property type="entry name" value="Peptidase_S8/S53_dom"/>
</dbReference>
<feature type="domain" description="Peptidase S8/S53" evidence="6">
    <location>
        <begin position="27"/>
        <end position="137"/>
    </location>
</feature>
<evidence type="ECO:0000256" key="3">
    <source>
        <dbReference type="ARBA" id="ARBA00022801"/>
    </source>
</evidence>
<dbReference type="InterPro" id="IPR036852">
    <property type="entry name" value="Peptidase_S8/S53_dom_sf"/>
</dbReference>
<dbReference type="GO" id="GO:0004252">
    <property type="term" value="F:serine-type endopeptidase activity"/>
    <property type="evidence" value="ECO:0007669"/>
    <property type="project" value="InterPro"/>
</dbReference>
<dbReference type="PROSITE" id="PS00136">
    <property type="entry name" value="SUBTILASE_ASP"/>
    <property type="match status" value="1"/>
</dbReference>
<evidence type="ECO:0000256" key="5">
    <source>
        <dbReference type="PROSITE-ProRule" id="PRU01240"/>
    </source>
</evidence>
<dbReference type="PROSITE" id="PS51892">
    <property type="entry name" value="SUBTILASE"/>
    <property type="match status" value="1"/>
</dbReference>
<dbReference type="SUPFAM" id="SSF52743">
    <property type="entry name" value="Subtilisin-like"/>
    <property type="match status" value="1"/>
</dbReference>
<keyword evidence="3" id="KW-0378">Hydrolase</keyword>
<evidence type="ECO:0000256" key="1">
    <source>
        <dbReference type="ARBA" id="ARBA00011073"/>
    </source>
</evidence>
<dbReference type="InterPro" id="IPR015500">
    <property type="entry name" value="Peptidase_S8_subtilisin-rel"/>
</dbReference>
<dbReference type="AlphaFoldDB" id="A0A4P9WS52"/>
<keyword evidence="8" id="KW-1185">Reference proteome</keyword>
<name>A0A4P9WS52_9FUNG</name>
<dbReference type="Proteomes" id="UP000269721">
    <property type="component" value="Unassembled WGS sequence"/>
</dbReference>
<organism evidence="7 8">
    <name type="scientific">Blyttiomyces helicus</name>
    <dbReference type="NCBI Taxonomy" id="388810"/>
    <lineage>
        <taxon>Eukaryota</taxon>
        <taxon>Fungi</taxon>
        <taxon>Fungi incertae sedis</taxon>
        <taxon>Chytridiomycota</taxon>
        <taxon>Chytridiomycota incertae sedis</taxon>
        <taxon>Chytridiomycetes</taxon>
        <taxon>Chytridiomycetes incertae sedis</taxon>
        <taxon>Blyttiomyces</taxon>
    </lineage>
</organism>
<keyword evidence="2" id="KW-0645">Protease</keyword>
<dbReference type="GO" id="GO:0005615">
    <property type="term" value="C:extracellular space"/>
    <property type="evidence" value="ECO:0007669"/>
    <property type="project" value="TreeGrafter"/>
</dbReference>
<dbReference type="PROSITE" id="PS00137">
    <property type="entry name" value="SUBTILASE_HIS"/>
    <property type="match status" value="1"/>
</dbReference>
<dbReference type="GO" id="GO:0006508">
    <property type="term" value="P:proteolysis"/>
    <property type="evidence" value="ECO:0007669"/>
    <property type="project" value="UniProtKB-KW"/>
</dbReference>
<dbReference type="InterPro" id="IPR050131">
    <property type="entry name" value="Peptidase_S8_subtilisin-like"/>
</dbReference>
<evidence type="ECO:0000256" key="2">
    <source>
        <dbReference type="ARBA" id="ARBA00022670"/>
    </source>
</evidence>
<proteinExistence type="inferred from homology"/>
<dbReference type="PRINTS" id="PR00723">
    <property type="entry name" value="SUBTILISIN"/>
</dbReference>
<comment type="similarity">
    <text evidence="1 5">Belongs to the peptidase S8 family.</text>
</comment>
<dbReference type="EMBL" id="KZ993822">
    <property type="protein sequence ID" value="RKO94768.1"/>
    <property type="molecule type" value="Genomic_DNA"/>
</dbReference>
<reference evidence="8" key="1">
    <citation type="journal article" date="2018" name="Nat. Microbiol.">
        <title>Leveraging single-cell genomics to expand the fungal tree of life.</title>
        <authorList>
            <person name="Ahrendt S.R."/>
            <person name="Quandt C.A."/>
            <person name="Ciobanu D."/>
            <person name="Clum A."/>
            <person name="Salamov A."/>
            <person name="Andreopoulos B."/>
            <person name="Cheng J.F."/>
            <person name="Woyke T."/>
            <person name="Pelin A."/>
            <person name="Henrissat B."/>
            <person name="Reynolds N.K."/>
            <person name="Benny G.L."/>
            <person name="Smith M.E."/>
            <person name="James T.Y."/>
            <person name="Grigoriev I.V."/>
        </authorList>
    </citation>
    <scope>NUCLEOTIDE SEQUENCE [LARGE SCALE GENOMIC DNA]</scope>
</reference>
<feature type="non-terminal residue" evidence="7">
    <location>
        <position position="1"/>
    </location>
</feature>
<dbReference type="InterPro" id="IPR022398">
    <property type="entry name" value="Peptidase_S8_His-AS"/>
</dbReference>
<sequence>PDTTEPVLNITHLATGVAAVHSLGGTGRGVLVAVIDTGVDYTHPALGRCFGPACLVAFGRDFAGDSFQGDGDTPQPKDDPMDWQLMLSPPRTHSDGHGTHVAGILAANDSRVLGVSPGIKLGAYKIFGCTGGTTSDLIIKAM</sequence>
<feature type="non-terminal residue" evidence="7">
    <location>
        <position position="142"/>
    </location>
</feature>
<comment type="caution">
    <text evidence="5">Lacks conserved residue(s) required for the propagation of feature annotation.</text>
</comment>